<gene>
    <name evidence="3" type="ORF">GCM10009710_26250</name>
</gene>
<evidence type="ECO:0008006" key="5">
    <source>
        <dbReference type="Google" id="ProtNLM"/>
    </source>
</evidence>
<keyword evidence="4" id="KW-1185">Reference proteome</keyword>
<evidence type="ECO:0000313" key="4">
    <source>
        <dbReference type="Proteomes" id="UP001501057"/>
    </source>
</evidence>
<dbReference type="InterPro" id="IPR001173">
    <property type="entry name" value="Glyco_trans_2-like"/>
</dbReference>
<reference evidence="3 4" key="1">
    <citation type="journal article" date="2019" name="Int. J. Syst. Evol. Microbiol.">
        <title>The Global Catalogue of Microorganisms (GCM) 10K type strain sequencing project: providing services to taxonomists for standard genome sequencing and annotation.</title>
        <authorList>
            <consortium name="The Broad Institute Genomics Platform"/>
            <consortium name="The Broad Institute Genome Sequencing Center for Infectious Disease"/>
            <person name="Wu L."/>
            <person name="Ma J."/>
        </authorList>
    </citation>
    <scope>NUCLEOTIDE SEQUENCE [LARGE SCALE GENOMIC DNA]</scope>
    <source>
        <strain evidence="3 4">JCM 13518</strain>
    </source>
</reference>
<dbReference type="CDD" id="cd00761">
    <property type="entry name" value="Glyco_tranf_GTA_type"/>
    <property type="match status" value="1"/>
</dbReference>
<dbReference type="SUPFAM" id="SSF53448">
    <property type="entry name" value="Nucleotide-diphospho-sugar transferases"/>
    <property type="match status" value="1"/>
</dbReference>
<organism evidence="3 4">
    <name type="scientific">Aeromicrobium alkaliterrae</name>
    <dbReference type="NCBI Taxonomy" id="302168"/>
    <lineage>
        <taxon>Bacteria</taxon>
        <taxon>Bacillati</taxon>
        <taxon>Actinomycetota</taxon>
        <taxon>Actinomycetes</taxon>
        <taxon>Propionibacteriales</taxon>
        <taxon>Nocardioidaceae</taxon>
        <taxon>Aeromicrobium</taxon>
    </lineage>
</organism>
<name>A0ABN2JZR0_9ACTN</name>
<feature type="domain" description="Glycosyltransferase 2-like" evidence="1">
    <location>
        <begin position="612"/>
        <end position="746"/>
    </location>
</feature>
<dbReference type="Gene3D" id="3.90.550.10">
    <property type="entry name" value="Spore Coat Polysaccharide Biosynthesis Protein SpsA, Chain A"/>
    <property type="match status" value="1"/>
</dbReference>
<proteinExistence type="predicted"/>
<comment type="caution">
    <text evidence="3">The sequence shown here is derived from an EMBL/GenBank/DDBJ whole genome shotgun (WGS) entry which is preliminary data.</text>
</comment>
<dbReference type="InterPro" id="IPR049349">
    <property type="entry name" value="DUF2264_N"/>
</dbReference>
<evidence type="ECO:0000259" key="2">
    <source>
        <dbReference type="Pfam" id="PF10022"/>
    </source>
</evidence>
<dbReference type="EMBL" id="BAAAME010000004">
    <property type="protein sequence ID" value="GAA1744982.1"/>
    <property type="molecule type" value="Genomic_DNA"/>
</dbReference>
<accession>A0ABN2JZR0</accession>
<evidence type="ECO:0000259" key="1">
    <source>
        <dbReference type="Pfam" id="PF00535"/>
    </source>
</evidence>
<dbReference type="InterPro" id="IPR029044">
    <property type="entry name" value="Nucleotide-diphossugar_trans"/>
</dbReference>
<dbReference type="Pfam" id="PF00535">
    <property type="entry name" value="Glycos_transf_2"/>
    <property type="match status" value="1"/>
</dbReference>
<dbReference type="Proteomes" id="UP001501057">
    <property type="component" value="Unassembled WGS sequence"/>
</dbReference>
<dbReference type="PANTHER" id="PTHR35339:SF4">
    <property type="entry name" value="LINALOOL DEHYDRATASE_ISOMERASE DOMAIN-CONTAINING PROTEIN"/>
    <property type="match status" value="1"/>
</dbReference>
<dbReference type="RefSeq" id="WP_344202396.1">
    <property type="nucleotide sequence ID" value="NZ_BAAAME010000004.1"/>
</dbReference>
<dbReference type="PANTHER" id="PTHR35339">
    <property type="entry name" value="LINALOOL DEHYDRATASE_ISOMERASE DOMAIN-CONTAINING PROTEIN"/>
    <property type="match status" value="1"/>
</dbReference>
<protein>
    <recommendedName>
        <fullName evidence="5">Glycosyltransferase</fullName>
    </recommendedName>
</protein>
<evidence type="ECO:0000313" key="3">
    <source>
        <dbReference type="EMBL" id="GAA1744982.1"/>
    </source>
</evidence>
<dbReference type="InterPro" id="IPR016624">
    <property type="entry name" value="UCP014753"/>
</dbReference>
<sequence length="908" mass="98717">MSIRVVDEASWRALAETLALDGVLADHCAVVDARGRPSSNGRDADLMEAFARTFLLFAISESGAGAEPQGRRAEAWDKVVATLDEVFDPTTTRTWPRPEDNRQAAVEAAALALGVLMLGERLTSQLSDSALAGLLSWTSACSEVAAVTANNWRLFALPIAGLHLRLGERPRLWRVRIDEGLDVVDSWYAGGGWYSDGQGRTFDYYTSFAYHFYPLVTAHLLGEDPWRETQVDRLLEFLPALRTLVSESGAPLRHGRSLTYRAATVAPYSVALLTGHAPSWVQAHLDLTMNHFLESGMVSPNGLVELGAAGADDATAQPYSGALASYWVSKAFVHLLPSRATPTTSRSATLAIEPANVSVLTTPGFLVERSPDLVRIANHGSYDRVEVDARRRSGSADYTHLEYSSVTSPARSPEAHAGSVTVQVGRRHYERSKPLAVEPEGEVGVIASTWLLRPIPHTDRPPGRVGRQLRRERVQRYLDRARPLLTTTTSADDGAMRHELTVSRTLGRPFRLAFAGLAVDAPGSHVELDSGAVTVRGVSWSSRIETRTRFTRLSVATGLGPTPAGGGAASPFARSPWRFSGSATLATRFGPTVTDGSHPESPTHDDLTAPLVAVATYRRPEGLRSLLGSLRDQLAGGARVVVVDNDREPTARDLVDGLRQEWGADGWRLQYLHEPRPGIAAARNAALEHLASSDHDGIVFVDDDEVARPDWLAALTHHAGSSRADVVAGFVRSTFPLDTPRWILEAGFIQQKPITTGDRAVTAATNTTLLRRSTWEAQDRPRFDPAFSESGGSDTAFFLALHRAGAVIEHCAEAVVEEPVEPGRLTLRWLARRGFRIGSGKSRTLYLGRSRSRRLLLGLHQTASGLRRLAGDVPAGRGLRATTFNTITGGIGVVAEVLHLRLHEYRRR</sequence>
<dbReference type="Pfam" id="PF10022">
    <property type="entry name" value="DUF2264"/>
    <property type="match status" value="1"/>
</dbReference>
<feature type="domain" description="DUF2264" evidence="2">
    <location>
        <begin position="19"/>
        <end position="337"/>
    </location>
</feature>